<dbReference type="Proteomes" id="UP000805193">
    <property type="component" value="Unassembled WGS sequence"/>
</dbReference>
<evidence type="ECO:0000313" key="1">
    <source>
        <dbReference type="EMBL" id="KAG0417484.1"/>
    </source>
</evidence>
<gene>
    <name evidence="1" type="ORF">HPB47_005569</name>
</gene>
<accession>A0AC60PCN2</accession>
<reference evidence="1 2" key="1">
    <citation type="journal article" date="2020" name="Cell">
        <title>Large-Scale Comparative Analyses of Tick Genomes Elucidate Their Genetic Diversity and Vector Capacities.</title>
        <authorList>
            <consortium name="Tick Genome and Microbiome Consortium (TIGMIC)"/>
            <person name="Jia N."/>
            <person name="Wang J."/>
            <person name="Shi W."/>
            <person name="Du L."/>
            <person name="Sun Y."/>
            <person name="Zhan W."/>
            <person name="Jiang J.F."/>
            <person name="Wang Q."/>
            <person name="Zhang B."/>
            <person name="Ji P."/>
            <person name="Bell-Sakyi L."/>
            <person name="Cui X.M."/>
            <person name="Yuan T.T."/>
            <person name="Jiang B.G."/>
            <person name="Yang W.F."/>
            <person name="Lam T.T."/>
            <person name="Chang Q.C."/>
            <person name="Ding S.J."/>
            <person name="Wang X.J."/>
            <person name="Zhu J.G."/>
            <person name="Ruan X.D."/>
            <person name="Zhao L."/>
            <person name="Wei J.T."/>
            <person name="Ye R.Z."/>
            <person name="Que T.C."/>
            <person name="Du C.H."/>
            <person name="Zhou Y.H."/>
            <person name="Cheng J.X."/>
            <person name="Dai P.F."/>
            <person name="Guo W.B."/>
            <person name="Han X.H."/>
            <person name="Huang E.J."/>
            <person name="Li L.F."/>
            <person name="Wei W."/>
            <person name="Gao Y.C."/>
            <person name="Liu J.Z."/>
            <person name="Shao H.Z."/>
            <person name="Wang X."/>
            <person name="Wang C.C."/>
            <person name="Yang T.C."/>
            <person name="Huo Q.B."/>
            <person name="Li W."/>
            <person name="Chen H.Y."/>
            <person name="Chen S.E."/>
            <person name="Zhou L.G."/>
            <person name="Ni X.B."/>
            <person name="Tian J.H."/>
            <person name="Sheng Y."/>
            <person name="Liu T."/>
            <person name="Pan Y.S."/>
            <person name="Xia L.Y."/>
            <person name="Li J."/>
            <person name="Zhao F."/>
            <person name="Cao W.C."/>
        </authorList>
    </citation>
    <scope>NUCLEOTIDE SEQUENCE [LARGE SCALE GENOMIC DNA]</scope>
    <source>
        <strain evidence="1">Iper-2018</strain>
    </source>
</reference>
<protein>
    <submittedName>
        <fullName evidence="1">Uncharacterized protein</fullName>
    </submittedName>
</protein>
<organism evidence="1 2">
    <name type="scientific">Ixodes persulcatus</name>
    <name type="common">Taiga tick</name>
    <dbReference type="NCBI Taxonomy" id="34615"/>
    <lineage>
        <taxon>Eukaryota</taxon>
        <taxon>Metazoa</taxon>
        <taxon>Ecdysozoa</taxon>
        <taxon>Arthropoda</taxon>
        <taxon>Chelicerata</taxon>
        <taxon>Arachnida</taxon>
        <taxon>Acari</taxon>
        <taxon>Parasitiformes</taxon>
        <taxon>Ixodida</taxon>
        <taxon>Ixodoidea</taxon>
        <taxon>Ixodidae</taxon>
        <taxon>Ixodinae</taxon>
        <taxon>Ixodes</taxon>
    </lineage>
</organism>
<keyword evidence="2" id="KW-1185">Reference proteome</keyword>
<comment type="caution">
    <text evidence="1">The sequence shown here is derived from an EMBL/GenBank/DDBJ whole genome shotgun (WGS) entry which is preliminary data.</text>
</comment>
<sequence length="277" mass="30597">MFTEIVVDFLNDLYTCFDAIIEHYEVYKVETIGDAYMVVGGLPLRNGISHAAQVASMALHLLAEVRCFRILPQARRNPHAARPVCAGVVGRKMPRYCLFGDTVNTASRMESTGLPLKIHCSEACKVLLDKLGGYIIEDRGVVYIKGKGDMRTYWIVGEVEGRRQRPQFPVRSPSVRWVRGACNSLRNQASEPSVGRLHEKHRQQTTAPQTPHQATTTLWRRGHSCPSLEEPDPKTSPGDGGGGDCAGSRISSEDSVPAEVQPLLKLNTTTRATDNIE</sequence>
<name>A0AC60PCN2_IXOPE</name>
<proteinExistence type="predicted"/>
<dbReference type="EMBL" id="JABSTQ010010839">
    <property type="protein sequence ID" value="KAG0417484.1"/>
    <property type="molecule type" value="Genomic_DNA"/>
</dbReference>
<evidence type="ECO:0000313" key="2">
    <source>
        <dbReference type="Proteomes" id="UP000805193"/>
    </source>
</evidence>